<organism evidence="2 3">
    <name type="scientific">Thalassococcus halodurans</name>
    <dbReference type="NCBI Taxonomy" id="373675"/>
    <lineage>
        <taxon>Bacteria</taxon>
        <taxon>Pseudomonadati</taxon>
        <taxon>Pseudomonadota</taxon>
        <taxon>Alphaproteobacteria</taxon>
        <taxon>Rhodobacterales</taxon>
        <taxon>Roseobacteraceae</taxon>
        <taxon>Thalassococcus</taxon>
    </lineage>
</organism>
<evidence type="ECO:0000313" key="2">
    <source>
        <dbReference type="EMBL" id="SEG28955.1"/>
    </source>
</evidence>
<dbReference type="OrthoDB" id="7170465at2"/>
<reference evidence="2 3" key="1">
    <citation type="submission" date="2016-10" db="EMBL/GenBank/DDBJ databases">
        <authorList>
            <person name="de Groot N.N."/>
        </authorList>
    </citation>
    <scope>NUCLEOTIDE SEQUENCE [LARGE SCALE GENOMIC DNA]</scope>
    <source>
        <strain evidence="2 3">DSM 26915</strain>
    </source>
</reference>
<accession>A0A1H5Z021</accession>
<feature type="region of interest" description="Disordered" evidence="1">
    <location>
        <begin position="287"/>
        <end position="307"/>
    </location>
</feature>
<dbReference type="RefSeq" id="WP_103910637.1">
    <property type="nucleotide sequence ID" value="NZ_FNUZ01000003.1"/>
</dbReference>
<protein>
    <submittedName>
        <fullName evidence="2">dTDP-4-dehydrorhamnose reductase</fullName>
    </submittedName>
</protein>
<dbReference type="InterPro" id="IPR036291">
    <property type="entry name" value="NAD(P)-bd_dom_sf"/>
</dbReference>
<proteinExistence type="predicted"/>
<dbReference type="Gene3D" id="3.40.50.720">
    <property type="entry name" value="NAD(P)-binding Rossmann-like Domain"/>
    <property type="match status" value="1"/>
</dbReference>
<dbReference type="EMBL" id="FNUZ01000003">
    <property type="protein sequence ID" value="SEG28955.1"/>
    <property type="molecule type" value="Genomic_DNA"/>
</dbReference>
<dbReference type="SUPFAM" id="SSF51735">
    <property type="entry name" value="NAD(P)-binding Rossmann-fold domains"/>
    <property type="match status" value="1"/>
</dbReference>
<dbReference type="Proteomes" id="UP000236752">
    <property type="component" value="Unassembled WGS sequence"/>
</dbReference>
<name>A0A1H5Z021_9RHOB</name>
<evidence type="ECO:0000256" key="1">
    <source>
        <dbReference type="SAM" id="MobiDB-lite"/>
    </source>
</evidence>
<sequence>MVGSALILGATGRFGRNVAEAFWNAGWTVRLFDRTSEDLNTAAAGVDVIVNGWNPAYPDWEKQAMGLTHQVIAAARLHNATVIFPGNVYVYGADAPQIFAPETPHRATNPLGRIRIDMEAAYRAADVQTIILRAGDFLDTAASGNWFDKVMAPSLTKGKLTYPGNPDIPHAWAYLPDFAIAIEKLARMRSWLPRFTDLSFEGYTLTGNQMATLLSEGLSRSVEIKQMAWWPVKMAAPVFPLARHLCEMRYLWDKPHQLDGSALASFLPDLRHTDPVEAFRTAALAAKPDLMERPHPPKPSHGGLSRV</sequence>
<gene>
    <name evidence="2" type="ORF">SAMN04488045_2318</name>
</gene>
<keyword evidence="3" id="KW-1185">Reference proteome</keyword>
<evidence type="ECO:0000313" key="3">
    <source>
        <dbReference type="Proteomes" id="UP000236752"/>
    </source>
</evidence>
<dbReference type="AlphaFoldDB" id="A0A1H5Z021"/>